<proteinExistence type="predicted"/>
<feature type="transmembrane region" description="Helical" evidence="1">
    <location>
        <begin position="254"/>
        <end position="277"/>
    </location>
</feature>
<evidence type="ECO:0000256" key="1">
    <source>
        <dbReference type="SAM" id="Phobius"/>
    </source>
</evidence>
<evidence type="ECO:0000313" key="3">
    <source>
        <dbReference type="Proteomes" id="UP000000311"/>
    </source>
</evidence>
<dbReference type="InParanoid" id="E2A6B2"/>
<keyword evidence="1" id="KW-0812">Transmembrane</keyword>
<accession>E2A6B2</accession>
<keyword evidence="3" id="KW-1185">Reference proteome</keyword>
<organism evidence="3">
    <name type="scientific">Camponotus floridanus</name>
    <name type="common">Florida carpenter ant</name>
    <dbReference type="NCBI Taxonomy" id="104421"/>
    <lineage>
        <taxon>Eukaryota</taxon>
        <taxon>Metazoa</taxon>
        <taxon>Ecdysozoa</taxon>
        <taxon>Arthropoda</taxon>
        <taxon>Hexapoda</taxon>
        <taxon>Insecta</taxon>
        <taxon>Pterygota</taxon>
        <taxon>Neoptera</taxon>
        <taxon>Endopterygota</taxon>
        <taxon>Hymenoptera</taxon>
        <taxon>Apocrita</taxon>
        <taxon>Aculeata</taxon>
        <taxon>Formicoidea</taxon>
        <taxon>Formicidae</taxon>
        <taxon>Formicinae</taxon>
        <taxon>Camponotus</taxon>
    </lineage>
</organism>
<gene>
    <name evidence="2" type="ORF">EAG_09886</name>
</gene>
<protein>
    <submittedName>
        <fullName evidence="2">Uncharacterized protein</fullName>
    </submittedName>
</protein>
<dbReference type="EMBL" id="GL437123">
    <property type="protein sequence ID" value="EFN70997.1"/>
    <property type="molecule type" value="Genomic_DNA"/>
</dbReference>
<reference evidence="2 3" key="1">
    <citation type="journal article" date="2010" name="Science">
        <title>Genomic comparison of the ants Camponotus floridanus and Harpegnathos saltator.</title>
        <authorList>
            <person name="Bonasio R."/>
            <person name="Zhang G."/>
            <person name="Ye C."/>
            <person name="Mutti N.S."/>
            <person name="Fang X."/>
            <person name="Qin N."/>
            <person name="Donahue G."/>
            <person name="Yang P."/>
            <person name="Li Q."/>
            <person name="Li C."/>
            <person name="Zhang P."/>
            <person name="Huang Z."/>
            <person name="Berger S.L."/>
            <person name="Reinberg D."/>
            <person name="Wang J."/>
            <person name="Liebig J."/>
        </authorList>
    </citation>
    <scope>NUCLEOTIDE SEQUENCE [LARGE SCALE GENOMIC DNA]</scope>
    <source>
        <strain evidence="3">C129</strain>
    </source>
</reference>
<keyword evidence="1" id="KW-1133">Transmembrane helix</keyword>
<dbReference type="Proteomes" id="UP000000311">
    <property type="component" value="Unassembled WGS sequence"/>
</dbReference>
<keyword evidence="1" id="KW-0472">Membrane</keyword>
<sequence length="389" mass="43862">MAHPCHVPKPQWSAKRDFGRSAPTRRISIPAYATSISWTSDYQQPREFSRYVTRVQTQEGDTGASYDDNAVFLHADDVLLPRALIVWLPVQTSPSRSMTLLLAPALLPPQLDSTEAFSTSSFLFPATLTARYPTPTLPTPSQSSRQTVRYLTLLVKHPPSVFCGIVEVVVFGGRATDIFHCELSGITYMRYSRIHAKRRHVCGLVPNIGVVTGYEDCRANWIEVKTHDPTRKHSPMEILSGNTAGTRIKRTVKAIVIIVAVDVGLLILPAPLFPAFFSASPRTADATIPRETAMARHRRRDEGGPPVSFIFKIYYLKRSLLMTDSVHTFTRDFYDPLGTYDISQINAMDFMEFMNFIEKTNEFTSNFAHYLCEHDTKLVDKNQDKTVQN</sequence>
<dbReference type="AlphaFoldDB" id="E2A6B2"/>
<name>E2A6B2_CAMFO</name>
<evidence type="ECO:0000313" key="2">
    <source>
        <dbReference type="EMBL" id="EFN70997.1"/>
    </source>
</evidence>